<sequence length="79" mass="8440">MNLKSGTATAAAPQKVRMGGRKLTWEAAFAIDHQGKWIVVHLSRESFPEARAFLGIGAAANKRRSRLTGGAPSRHIAAS</sequence>
<evidence type="ECO:0000313" key="2">
    <source>
        <dbReference type="Proteomes" id="UP000321085"/>
    </source>
</evidence>
<dbReference type="EMBL" id="BJYU01000006">
    <property type="protein sequence ID" value="GEO13052.1"/>
    <property type="molecule type" value="Genomic_DNA"/>
</dbReference>
<gene>
    <name evidence="1" type="ORF">MAE02_07480</name>
</gene>
<comment type="caution">
    <text evidence="1">The sequence shown here is derived from an EMBL/GenBank/DDBJ whole genome shotgun (WGS) entry which is preliminary data.</text>
</comment>
<dbReference type="Proteomes" id="UP000321085">
    <property type="component" value="Unassembled WGS sequence"/>
</dbReference>
<name>A0A512BM63_9HYPH</name>
<evidence type="ECO:0000313" key="1">
    <source>
        <dbReference type="EMBL" id="GEO13052.1"/>
    </source>
</evidence>
<keyword evidence="2" id="KW-1185">Reference proteome</keyword>
<organism evidence="1 2">
    <name type="scientific">Microvirga aerophila</name>
    <dbReference type="NCBI Taxonomy" id="670291"/>
    <lineage>
        <taxon>Bacteria</taxon>
        <taxon>Pseudomonadati</taxon>
        <taxon>Pseudomonadota</taxon>
        <taxon>Alphaproteobacteria</taxon>
        <taxon>Hyphomicrobiales</taxon>
        <taxon>Methylobacteriaceae</taxon>
        <taxon>Microvirga</taxon>
    </lineage>
</organism>
<reference evidence="1 2" key="1">
    <citation type="submission" date="2019-07" db="EMBL/GenBank/DDBJ databases">
        <title>Whole genome shotgun sequence of Microvirga aerophila NBRC 106136.</title>
        <authorList>
            <person name="Hosoyama A."/>
            <person name="Uohara A."/>
            <person name="Ohji S."/>
            <person name="Ichikawa N."/>
        </authorList>
    </citation>
    <scope>NUCLEOTIDE SEQUENCE [LARGE SCALE GENOMIC DNA]</scope>
    <source>
        <strain evidence="1 2">NBRC 106136</strain>
    </source>
</reference>
<protein>
    <submittedName>
        <fullName evidence="1">Uncharacterized protein</fullName>
    </submittedName>
</protein>
<proteinExistence type="predicted"/>
<dbReference type="AlphaFoldDB" id="A0A512BM63"/>
<accession>A0A512BM63</accession>